<dbReference type="RefSeq" id="WP_167036498.1">
    <property type="nucleotide sequence ID" value="NZ_BAAANA010000001.1"/>
</dbReference>
<reference evidence="9 10" key="1">
    <citation type="submission" date="2020-05" db="EMBL/GenBank/DDBJ databases">
        <title>MicrobeNet Type strains.</title>
        <authorList>
            <person name="Nicholson A.C."/>
        </authorList>
    </citation>
    <scope>NUCLEOTIDE SEQUENCE [LARGE SCALE GENOMIC DNA]</scope>
    <source>
        <strain evidence="9 10">JCM 14282</strain>
    </source>
</reference>
<evidence type="ECO:0000313" key="9">
    <source>
        <dbReference type="EMBL" id="NNH04089.1"/>
    </source>
</evidence>
<dbReference type="InterPro" id="IPR050366">
    <property type="entry name" value="BP-dependent_transpt_permease"/>
</dbReference>
<feature type="transmembrane region" description="Helical" evidence="7">
    <location>
        <begin position="126"/>
        <end position="155"/>
    </location>
</feature>
<accession>A0A7Y2M1I8</accession>
<keyword evidence="10" id="KW-1185">Reference proteome</keyword>
<feature type="transmembrane region" description="Helical" evidence="7">
    <location>
        <begin position="199"/>
        <end position="226"/>
    </location>
</feature>
<evidence type="ECO:0000256" key="1">
    <source>
        <dbReference type="ARBA" id="ARBA00004651"/>
    </source>
</evidence>
<sequence>MAVLTLPRVAPRLRPASARRTELVVHGAIFALLVVVAFFPAVVASHDPFELVGIPFEAPGPVHWFGTDEIGRDLFSRVVHGLPISLASAALAVVVAFALGLLVGIPAGLTRDSWLDRTLGGLTETAIAIPSVLLTLAIITTFGRGTLIAAVAIGIGEAPGFARLVRGCVIKVSALTFVEAARAGGARTPRIIVRHVIPAILPPLVSFTALQFGVAMLAIGAISYLGFGEAPPSPEWGVLIASGQKYIVHAWWVALIPGVVLSAVVILLNRAAYLLQGEKS</sequence>
<evidence type="ECO:0000313" key="10">
    <source>
        <dbReference type="Proteomes" id="UP000543598"/>
    </source>
</evidence>
<keyword evidence="6 7" id="KW-0472">Membrane</keyword>
<evidence type="ECO:0000256" key="7">
    <source>
        <dbReference type="RuleBase" id="RU363032"/>
    </source>
</evidence>
<protein>
    <submittedName>
        <fullName evidence="9">ABC transporter permease</fullName>
    </submittedName>
</protein>
<dbReference type="Pfam" id="PF00528">
    <property type="entry name" value="BPD_transp_1"/>
    <property type="match status" value="1"/>
</dbReference>
<evidence type="ECO:0000256" key="3">
    <source>
        <dbReference type="ARBA" id="ARBA00022475"/>
    </source>
</evidence>
<dbReference type="GO" id="GO:0005886">
    <property type="term" value="C:plasma membrane"/>
    <property type="evidence" value="ECO:0007669"/>
    <property type="project" value="UniProtKB-SubCell"/>
</dbReference>
<proteinExistence type="inferred from homology"/>
<feature type="transmembrane region" description="Helical" evidence="7">
    <location>
        <begin position="84"/>
        <end position="105"/>
    </location>
</feature>
<dbReference type="AlphaFoldDB" id="A0A7Y2M1I8"/>
<evidence type="ECO:0000256" key="5">
    <source>
        <dbReference type="ARBA" id="ARBA00022989"/>
    </source>
</evidence>
<feature type="transmembrane region" description="Helical" evidence="7">
    <location>
        <begin position="246"/>
        <end position="268"/>
    </location>
</feature>
<dbReference type="GO" id="GO:0055085">
    <property type="term" value="P:transmembrane transport"/>
    <property type="evidence" value="ECO:0007669"/>
    <property type="project" value="InterPro"/>
</dbReference>
<dbReference type="Proteomes" id="UP000543598">
    <property type="component" value="Unassembled WGS sequence"/>
</dbReference>
<evidence type="ECO:0000256" key="6">
    <source>
        <dbReference type="ARBA" id="ARBA00023136"/>
    </source>
</evidence>
<keyword evidence="5 7" id="KW-1133">Transmembrane helix</keyword>
<dbReference type="PANTHER" id="PTHR43386">
    <property type="entry name" value="OLIGOPEPTIDE TRANSPORT SYSTEM PERMEASE PROTEIN APPC"/>
    <property type="match status" value="1"/>
</dbReference>
<dbReference type="PANTHER" id="PTHR43386:SF25">
    <property type="entry name" value="PEPTIDE ABC TRANSPORTER PERMEASE PROTEIN"/>
    <property type="match status" value="1"/>
</dbReference>
<organism evidence="9 10">
    <name type="scientific">Microbacterium ulmi</name>
    <dbReference type="NCBI Taxonomy" id="179095"/>
    <lineage>
        <taxon>Bacteria</taxon>
        <taxon>Bacillati</taxon>
        <taxon>Actinomycetota</taxon>
        <taxon>Actinomycetes</taxon>
        <taxon>Micrococcales</taxon>
        <taxon>Microbacteriaceae</taxon>
        <taxon>Microbacterium</taxon>
    </lineage>
</organism>
<dbReference type="SUPFAM" id="SSF161098">
    <property type="entry name" value="MetI-like"/>
    <property type="match status" value="1"/>
</dbReference>
<dbReference type="InterPro" id="IPR000515">
    <property type="entry name" value="MetI-like"/>
</dbReference>
<feature type="transmembrane region" description="Helical" evidence="7">
    <location>
        <begin position="23"/>
        <end position="43"/>
    </location>
</feature>
<keyword evidence="4 7" id="KW-0812">Transmembrane</keyword>
<comment type="similarity">
    <text evidence="7">Belongs to the binding-protein-dependent transport system permease family.</text>
</comment>
<evidence type="ECO:0000256" key="2">
    <source>
        <dbReference type="ARBA" id="ARBA00022448"/>
    </source>
</evidence>
<comment type="caution">
    <text evidence="9">The sequence shown here is derived from an EMBL/GenBank/DDBJ whole genome shotgun (WGS) entry which is preliminary data.</text>
</comment>
<evidence type="ECO:0000259" key="8">
    <source>
        <dbReference type="PROSITE" id="PS50928"/>
    </source>
</evidence>
<dbReference type="InterPro" id="IPR035906">
    <property type="entry name" value="MetI-like_sf"/>
</dbReference>
<dbReference type="PROSITE" id="PS50928">
    <property type="entry name" value="ABC_TM1"/>
    <property type="match status" value="1"/>
</dbReference>
<dbReference type="Gene3D" id="1.10.3720.10">
    <property type="entry name" value="MetI-like"/>
    <property type="match status" value="1"/>
</dbReference>
<keyword evidence="2 7" id="KW-0813">Transport</keyword>
<keyword evidence="3" id="KW-1003">Cell membrane</keyword>
<dbReference type="EMBL" id="JABEMB010000011">
    <property type="protein sequence ID" value="NNH04089.1"/>
    <property type="molecule type" value="Genomic_DNA"/>
</dbReference>
<comment type="subcellular location">
    <subcellularLocation>
        <location evidence="1 7">Cell membrane</location>
        <topology evidence="1 7">Multi-pass membrane protein</topology>
    </subcellularLocation>
</comment>
<name>A0A7Y2M1I8_9MICO</name>
<evidence type="ECO:0000256" key="4">
    <source>
        <dbReference type="ARBA" id="ARBA00022692"/>
    </source>
</evidence>
<feature type="domain" description="ABC transmembrane type-1" evidence="8">
    <location>
        <begin position="82"/>
        <end position="272"/>
    </location>
</feature>
<gene>
    <name evidence="9" type="ORF">HLA99_09535</name>
</gene>
<dbReference type="CDD" id="cd06261">
    <property type="entry name" value="TM_PBP2"/>
    <property type="match status" value="1"/>
</dbReference>